<evidence type="ECO:0000313" key="1">
    <source>
        <dbReference type="EMBL" id="MDC3420283.1"/>
    </source>
</evidence>
<organism evidence="1 2">
    <name type="scientific">Aquibacillus koreensis</name>
    <dbReference type="NCBI Taxonomy" id="279446"/>
    <lineage>
        <taxon>Bacteria</taxon>
        <taxon>Bacillati</taxon>
        <taxon>Bacillota</taxon>
        <taxon>Bacilli</taxon>
        <taxon>Bacillales</taxon>
        <taxon>Bacillaceae</taxon>
        <taxon>Aquibacillus</taxon>
    </lineage>
</organism>
<dbReference type="RefSeq" id="WP_259868841.1">
    <property type="nucleotide sequence ID" value="NZ_JAMQJZ010000004.1"/>
</dbReference>
<gene>
    <name evidence="1" type="ORF">NC661_07855</name>
</gene>
<dbReference type="InterPro" id="IPR045425">
    <property type="entry name" value="DUF6508"/>
</dbReference>
<proteinExistence type="predicted"/>
<comment type="caution">
    <text evidence="1">The sequence shown here is derived from an EMBL/GenBank/DDBJ whole genome shotgun (WGS) entry which is preliminary data.</text>
</comment>
<dbReference type="Pfam" id="PF20118">
    <property type="entry name" value="DUF6508"/>
    <property type="match status" value="1"/>
</dbReference>
<name>A0A9X3WJZ8_9BACI</name>
<reference evidence="1" key="1">
    <citation type="submission" date="2022-06" db="EMBL/GenBank/DDBJ databases">
        <title>Aquibacillus sp. a new bacterium isolated from soil saline samples.</title>
        <authorList>
            <person name="Galisteo C."/>
            <person name="De La Haba R."/>
            <person name="Sanchez-Porro C."/>
            <person name="Ventosa A."/>
        </authorList>
    </citation>
    <scope>NUCLEOTIDE SEQUENCE</scope>
    <source>
        <strain evidence="1">JCM 12387</strain>
    </source>
</reference>
<keyword evidence="2" id="KW-1185">Reference proteome</keyword>
<dbReference type="AlphaFoldDB" id="A0A9X3WJZ8"/>
<dbReference type="Proteomes" id="UP001145072">
    <property type="component" value="Unassembled WGS sequence"/>
</dbReference>
<evidence type="ECO:0000313" key="2">
    <source>
        <dbReference type="Proteomes" id="UP001145072"/>
    </source>
</evidence>
<accession>A0A9X3WJZ8</accession>
<sequence length="99" mass="11783">MGCSGKRNFGYPKYSEQINEFIDDVYKSELMVTDYHRQLEGLDQNYERIIPEANVEQLKAVLTYYVRGERLCDGMWESACKEKVFLKILYRLKELEKLT</sequence>
<protein>
    <submittedName>
        <fullName evidence="1">DUF6508 domain-containing protein</fullName>
    </submittedName>
</protein>
<dbReference type="EMBL" id="JAMQJZ010000004">
    <property type="protein sequence ID" value="MDC3420283.1"/>
    <property type="molecule type" value="Genomic_DNA"/>
</dbReference>